<comment type="caution">
    <text evidence="2">The sequence shown here is derived from an EMBL/GenBank/DDBJ whole genome shotgun (WGS) entry which is preliminary data.</text>
</comment>
<organism evidence="2 3">
    <name type="scientific">Variovorax boronicumulans</name>
    <dbReference type="NCBI Taxonomy" id="436515"/>
    <lineage>
        <taxon>Bacteria</taxon>
        <taxon>Pseudomonadati</taxon>
        <taxon>Pseudomonadota</taxon>
        <taxon>Betaproteobacteria</taxon>
        <taxon>Burkholderiales</taxon>
        <taxon>Comamonadaceae</taxon>
        <taxon>Variovorax</taxon>
    </lineage>
</organism>
<name>A0AAW8D9L2_9BURK</name>
<evidence type="ECO:0000313" key="3">
    <source>
        <dbReference type="Proteomes" id="UP001242045"/>
    </source>
</evidence>
<feature type="compositionally biased region" description="Polar residues" evidence="1">
    <location>
        <begin position="1"/>
        <end position="16"/>
    </location>
</feature>
<sequence>MSTATMTQPTSSSRATGNAGRAERPTLSEFTREQVESALIAAGKAKGSTDGDIRRLSNVQIHMAKYGLNRIDNESIDDELTSKLLDFFCTVR</sequence>
<accession>A0AAW8D9L2</accession>
<evidence type="ECO:0000256" key="1">
    <source>
        <dbReference type="SAM" id="MobiDB-lite"/>
    </source>
</evidence>
<dbReference type="Proteomes" id="UP001242045">
    <property type="component" value="Unassembled WGS sequence"/>
</dbReference>
<reference evidence="2" key="1">
    <citation type="submission" date="2023-07" db="EMBL/GenBank/DDBJ databases">
        <title>Sorghum-associated microbial communities from plants grown in Nebraska, USA.</title>
        <authorList>
            <person name="Schachtman D."/>
        </authorList>
    </citation>
    <scope>NUCLEOTIDE SEQUENCE</scope>
    <source>
        <strain evidence="2">DS3754</strain>
    </source>
</reference>
<feature type="compositionally biased region" description="Basic and acidic residues" evidence="1">
    <location>
        <begin position="21"/>
        <end position="31"/>
    </location>
</feature>
<dbReference type="RefSeq" id="WP_307687274.1">
    <property type="nucleotide sequence ID" value="NZ_JAUSRD010000027.1"/>
</dbReference>
<protein>
    <submittedName>
        <fullName evidence="2">Uncharacterized protein</fullName>
    </submittedName>
</protein>
<dbReference type="EMBL" id="JAUSRD010000027">
    <property type="protein sequence ID" value="MDP9897338.1"/>
    <property type="molecule type" value="Genomic_DNA"/>
</dbReference>
<dbReference type="AlphaFoldDB" id="A0AAW8D9L2"/>
<proteinExistence type="predicted"/>
<feature type="region of interest" description="Disordered" evidence="1">
    <location>
        <begin position="1"/>
        <end position="31"/>
    </location>
</feature>
<evidence type="ECO:0000313" key="2">
    <source>
        <dbReference type="EMBL" id="MDP9897338.1"/>
    </source>
</evidence>
<gene>
    <name evidence="2" type="ORF">J2W31_006482</name>
</gene>